<evidence type="ECO:0000313" key="1">
    <source>
        <dbReference type="EMBL" id="QYS89479.1"/>
    </source>
</evidence>
<dbReference type="Proteomes" id="UP000824721">
    <property type="component" value="Chromosome"/>
</dbReference>
<dbReference type="KEGG" id="fdv:JJC05_04155"/>
<gene>
    <name evidence="1" type="ORF">JJC05_04155</name>
</gene>
<organism evidence="1">
    <name type="scientific">Flavobacterium columnare</name>
    <dbReference type="NCBI Taxonomy" id="996"/>
    <lineage>
        <taxon>Bacteria</taxon>
        <taxon>Pseudomonadati</taxon>
        <taxon>Bacteroidota</taxon>
        <taxon>Flavobacteriia</taxon>
        <taxon>Flavobacteriales</taxon>
        <taxon>Flavobacteriaceae</taxon>
        <taxon>Flavobacterium</taxon>
    </lineage>
</organism>
<reference evidence="1" key="1">
    <citation type="submission" date="2020-12" db="EMBL/GenBank/DDBJ databases">
        <title>Genome sequencing of genetic groups of Flavobacterium columnare.</title>
        <authorList>
            <person name="Waldbieser G.C."/>
            <person name="Griffin M.J."/>
            <person name="LaFrentz B.R."/>
        </authorList>
    </citation>
    <scope>NUCLEOTIDE SEQUENCE</scope>
    <source>
        <strain evidence="1">90-106</strain>
    </source>
</reference>
<dbReference type="AlphaFoldDB" id="A0A8G0KXA9"/>
<sequence>MIKKYIDTNGNEIAFDKIKEHANFKEVNIGDDFIETKKYDDNKLVCIEYEIENESVISRHNVFLAEITTFHYDKRILGGLKKENFKTYIKGSLNSFGEIEYIDNNAVYIKTNFVENNNSMVQKFFYKSGALLYAFEYDTNGKIDNIFDFSIGEYVKDINSIKEVNLDLYKGSSSFL</sequence>
<name>A0A8G0KXA9_9FLAO</name>
<proteinExistence type="predicted"/>
<protein>
    <submittedName>
        <fullName evidence="1">Uncharacterized protein</fullName>
    </submittedName>
</protein>
<dbReference type="EMBL" id="CP067378">
    <property type="protein sequence ID" value="QYS89479.1"/>
    <property type="molecule type" value="Genomic_DNA"/>
</dbReference>
<accession>A0A8G0KXA9</accession>